<keyword evidence="3" id="KW-0479">Metal-binding</keyword>
<organism evidence="12 13">
    <name type="scientific">Tritrichomonas foetus</name>
    <dbReference type="NCBI Taxonomy" id="1144522"/>
    <lineage>
        <taxon>Eukaryota</taxon>
        <taxon>Metamonada</taxon>
        <taxon>Parabasalia</taxon>
        <taxon>Tritrichomonadida</taxon>
        <taxon>Tritrichomonadidae</taxon>
        <taxon>Tritrichomonas</taxon>
    </lineage>
</organism>
<feature type="transmembrane region" description="Helical" evidence="10">
    <location>
        <begin position="158"/>
        <end position="180"/>
    </location>
</feature>
<comment type="subcellular location">
    <subcellularLocation>
        <location evidence="1">Membrane</location>
        <topology evidence="1">Multi-pass membrane protein</topology>
    </subcellularLocation>
</comment>
<dbReference type="Proteomes" id="UP000179807">
    <property type="component" value="Unassembled WGS sequence"/>
</dbReference>
<dbReference type="GeneID" id="94836414"/>
<keyword evidence="2 10" id="KW-0812">Transmembrane</keyword>
<dbReference type="SMART" id="SM00184">
    <property type="entry name" value="RING"/>
    <property type="match status" value="1"/>
</dbReference>
<keyword evidence="8 10" id="KW-0472">Membrane</keyword>
<keyword evidence="13" id="KW-1185">Reference proteome</keyword>
<feature type="transmembrane region" description="Helical" evidence="10">
    <location>
        <begin position="88"/>
        <end position="110"/>
    </location>
</feature>
<evidence type="ECO:0000256" key="9">
    <source>
        <dbReference type="PROSITE-ProRule" id="PRU00175"/>
    </source>
</evidence>
<evidence type="ECO:0000256" key="7">
    <source>
        <dbReference type="ARBA" id="ARBA00022989"/>
    </source>
</evidence>
<dbReference type="Pfam" id="PF13639">
    <property type="entry name" value="zf-RING_2"/>
    <property type="match status" value="1"/>
</dbReference>
<dbReference type="GO" id="GO:0008270">
    <property type="term" value="F:zinc ion binding"/>
    <property type="evidence" value="ECO:0007669"/>
    <property type="project" value="UniProtKB-KW"/>
</dbReference>
<evidence type="ECO:0000313" key="13">
    <source>
        <dbReference type="Proteomes" id="UP000179807"/>
    </source>
</evidence>
<keyword evidence="4 9" id="KW-0863">Zinc-finger</keyword>
<evidence type="ECO:0000256" key="10">
    <source>
        <dbReference type="SAM" id="Phobius"/>
    </source>
</evidence>
<dbReference type="EMBL" id="MLAK01000626">
    <property type="protein sequence ID" value="OHT09927.1"/>
    <property type="molecule type" value="Genomic_DNA"/>
</dbReference>
<feature type="transmembrane region" description="Helical" evidence="10">
    <location>
        <begin position="200"/>
        <end position="219"/>
    </location>
</feature>
<dbReference type="PROSITE" id="PS50089">
    <property type="entry name" value="ZF_RING_2"/>
    <property type="match status" value="1"/>
</dbReference>
<dbReference type="VEuPathDB" id="TrichDB:TRFO_21011"/>
<dbReference type="PANTHER" id="PTHR15860:SF0">
    <property type="entry name" value="LP20373P"/>
    <property type="match status" value="1"/>
</dbReference>
<dbReference type="InterPro" id="IPR013083">
    <property type="entry name" value="Znf_RING/FYVE/PHD"/>
</dbReference>
<dbReference type="RefSeq" id="XP_068363063.1">
    <property type="nucleotide sequence ID" value="XM_068501710.1"/>
</dbReference>
<dbReference type="GO" id="GO:1904294">
    <property type="term" value="P:positive regulation of ERAD pathway"/>
    <property type="evidence" value="ECO:0007669"/>
    <property type="project" value="InterPro"/>
</dbReference>
<dbReference type="PROSITE" id="PS00518">
    <property type="entry name" value="ZF_RING_1"/>
    <property type="match status" value="1"/>
</dbReference>
<evidence type="ECO:0000256" key="1">
    <source>
        <dbReference type="ARBA" id="ARBA00004141"/>
    </source>
</evidence>
<evidence type="ECO:0000256" key="2">
    <source>
        <dbReference type="ARBA" id="ARBA00022692"/>
    </source>
</evidence>
<evidence type="ECO:0000256" key="6">
    <source>
        <dbReference type="ARBA" id="ARBA00022833"/>
    </source>
</evidence>
<keyword evidence="5" id="KW-0833">Ubl conjugation pathway</keyword>
<evidence type="ECO:0000259" key="11">
    <source>
        <dbReference type="PROSITE" id="PS50089"/>
    </source>
</evidence>
<dbReference type="InterPro" id="IPR001841">
    <property type="entry name" value="Znf_RING"/>
</dbReference>
<dbReference type="AlphaFoldDB" id="A0A1J4KES0"/>
<keyword evidence="7 10" id="KW-1133">Transmembrane helix</keyword>
<protein>
    <recommendedName>
        <fullName evidence="11">RING-type domain-containing protein</fullName>
    </recommendedName>
</protein>
<dbReference type="OrthoDB" id="1737391at2759"/>
<dbReference type="GO" id="GO:0016020">
    <property type="term" value="C:membrane"/>
    <property type="evidence" value="ECO:0007669"/>
    <property type="project" value="UniProtKB-SubCell"/>
</dbReference>
<evidence type="ECO:0000256" key="5">
    <source>
        <dbReference type="ARBA" id="ARBA00022786"/>
    </source>
</evidence>
<evidence type="ECO:0000256" key="3">
    <source>
        <dbReference type="ARBA" id="ARBA00022723"/>
    </source>
</evidence>
<dbReference type="SUPFAM" id="SSF57850">
    <property type="entry name" value="RING/U-box"/>
    <property type="match status" value="1"/>
</dbReference>
<sequence>MIGSSQATTSASIASIWSQSDAFSRTYTMIGLAMLLLVLSEFIFKCFALTFFIMIYLPLFWYVEVMLSDVMKKMAVSSSYFNRKPIEVIPYIFGLLIVVILGGLFCRSILKSTTLLEAYFSSLFASVLIFMISSILKSILIVTGITTFKHTRRGFFGVFQRLFLIIRNLVVTPIWIQYFSSQQDLSLADLFVSVKTPYCVVYIVMKCFVQLWLLWNFSFSLRDYRENAKAAFVSVPPEEVTDDCCVCLDAPTEPVRLACGHIFCYRCVFRWLTFHNTCPLCCKGVAESRQIEFADGFMPLAALFSSF</sequence>
<evidence type="ECO:0000313" key="12">
    <source>
        <dbReference type="EMBL" id="OHT09927.1"/>
    </source>
</evidence>
<feature type="domain" description="RING-type" evidence="11">
    <location>
        <begin position="244"/>
        <end position="281"/>
    </location>
</feature>
<dbReference type="PANTHER" id="PTHR15860">
    <property type="entry name" value="UNCHARACTERIZED RING FINGER-CONTAINING PROTEIN"/>
    <property type="match status" value="1"/>
</dbReference>
<gene>
    <name evidence="12" type="ORF">TRFO_21011</name>
</gene>
<evidence type="ECO:0000256" key="4">
    <source>
        <dbReference type="ARBA" id="ARBA00022771"/>
    </source>
</evidence>
<feature type="transmembrane region" description="Helical" evidence="10">
    <location>
        <begin position="42"/>
        <end position="67"/>
    </location>
</feature>
<proteinExistence type="predicted"/>
<dbReference type="InterPro" id="IPR044235">
    <property type="entry name" value="RNFT1/2"/>
</dbReference>
<comment type="caution">
    <text evidence="12">The sequence shown here is derived from an EMBL/GenBank/DDBJ whole genome shotgun (WGS) entry which is preliminary data.</text>
</comment>
<accession>A0A1J4KES0</accession>
<evidence type="ECO:0000256" key="8">
    <source>
        <dbReference type="ARBA" id="ARBA00023136"/>
    </source>
</evidence>
<reference evidence="12" key="1">
    <citation type="submission" date="2016-10" db="EMBL/GenBank/DDBJ databases">
        <authorList>
            <person name="Benchimol M."/>
            <person name="Almeida L.G."/>
            <person name="Vasconcelos A.T."/>
            <person name="Perreira-Neves A."/>
            <person name="Rosa I.A."/>
            <person name="Tasca T."/>
            <person name="Bogo M.R."/>
            <person name="de Souza W."/>
        </authorList>
    </citation>
    <scope>NUCLEOTIDE SEQUENCE [LARGE SCALE GENOMIC DNA]</scope>
    <source>
        <strain evidence="12">K</strain>
    </source>
</reference>
<dbReference type="InterPro" id="IPR017907">
    <property type="entry name" value="Znf_RING_CS"/>
</dbReference>
<dbReference type="Gene3D" id="3.30.40.10">
    <property type="entry name" value="Zinc/RING finger domain, C3HC4 (zinc finger)"/>
    <property type="match status" value="1"/>
</dbReference>
<name>A0A1J4KES0_9EUKA</name>
<keyword evidence="6" id="KW-0862">Zinc</keyword>
<feature type="transmembrane region" description="Helical" evidence="10">
    <location>
        <begin position="122"/>
        <end position="146"/>
    </location>
</feature>
<dbReference type="GO" id="GO:0061630">
    <property type="term" value="F:ubiquitin protein ligase activity"/>
    <property type="evidence" value="ECO:0007669"/>
    <property type="project" value="InterPro"/>
</dbReference>